<gene>
    <name evidence="9" type="ORF">VJ786_04950</name>
</gene>
<comment type="similarity">
    <text evidence="2">Belongs to the type IB topoisomerase family.</text>
</comment>
<evidence type="ECO:0000256" key="6">
    <source>
        <dbReference type="ARBA" id="ARBA00023235"/>
    </source>
</evidence>
<dbReference type="SUPFAM" id="SSF56349">
    <property type="entry name" value="DNA breaking-rejoining enzymes"/>
    <property type="match status" value="1"/>
</dbReference>
<dbReference type="Gene3D" id="1.10.132.120">
    <property type="match status" value="1"/>
</dbReference>
<dbReference type="EMBL" id="JAYLLN010000007">
    <property type="protein sequence ID" value="MEI5984246.1"/>
    <property type="molecule type" value="Genomic_DNA"/>
</dbReference>
<sequence>MFKAINQLTLLKENGLKYVDCNTGGYKRQKKGQSFIYLDKGHNRITNEKVLERINSLVIPPNWKKVWICLEAKGHIQATGLDDKGRKQYLYHPQWSQLQKSLNFHKLIAFGKALPLLKKKIKKDLNQEGFTLEKTSAIGLRIMDLTSIRVGNSLYTKTNGSYGLTTLKKKHVNLSTSNNIKFSYVGKKAVKQEKIIVNKQLYSLLTELKAIKGGNLLKYRTSAGDFRSLTPSDLNQYLKEISQKEITCKTFRTWNACFDFLLFLSQLEPPKTKKERNSNLQLAYDYVAVRLGNSKNISKKHYICPLLIEKYDQEVLDDFLKKTKRMNKNAKEEYLRKVMIKILNRIYT</sequence>
<evidence type="ECO:0000259" key="8">
    <source>
        <dbReference type="Pfam" id="PF21338"/>
    </source>
</evidence>
<organism evidence="9 10">
    <name type="scientific">Sphingobacterium tenebrionis</name>
    <dbReference type="NCBI Taxonomy" id="3111775"/>
    <lineage>
        <taxon>Bacteria</taxon>
        <taxon>Pseudomonadati</taxon>
        <taxon>Bacteroidota</taxon>
        <taxon>Sphingobacteriia</taxon>
        <taxon>Sphingobacteriales</taxon>
        <taxon>Sphingobacteriaceae</taxon>
        <taxon>Sphingobacterium</taxon>
    </lineage>
</organism>
<dbReference type="PRINTS" id="PR00416">
    <property type="entry name" value="EUTPISMRASEI"/>
</dbReference>
<proteinExistence type="inferred from homology"/>
<dbReference type="InterPro" id="IPR051062">
    <property type="entry name" value="Topoisomerase_IB"/>
</dbReference>
<name>A0ABU8I469_9SPHI</name>
<feature type="domain" description="DNA topoisomerase IB N-terminal" evidence="8">
    <location>
        <begin position="35"/>
        <end position="82"/>
    </location>
</feature>
<dbReference type="RefSeq" id="WP_336557367.1">
    <property type="nucleotide sequence ID" value="NZ_JAYLLN010000007.1"/>
</dbReference>
<dbReference type="Proteomes" id="UP001363035">
    <property type="component" value="Unassembled WGS sequence"/>
</dbReference>
<evidence type="ECO:0000256" key="1">
    <source>
        <dbReference type="ARBA" id="ARBA00000213"/>
    </source>
</evidence>
<evidence type="ECO:0000256" key="5">
    <source>
        <dbReference type="ARBA" id="ARBA00023125"/>
    </source>
</evidence>
<dbReference type="PANTHER" id="PTHR10290:SF3">
    <property type="entry name" value="DNA TOPOISOMERASE 1"/>
    <property type="match status" value="1"/>
</dbReference>
<dbReference type="Gene3D" id="3.30.66.10">
    <property type="entry name" value="DNA topoisomerase I domain"/>
    <property type="match status" value="1"/>
</dbReference>
<evidence type="ECO:0000256" key="3">
    <source>
        <dbReference type="ARBA" id="ARBA00012891"/>
    </source>
</evidence>
<keyword evidence="4" id="KW-0799">Topoisomerase</keyword>
<dbReference type="InterPro" id="IPR035447">
    <property type="entry name" value="DNA_topo_I_N_sf"/>
</dbReference>
<dbReference type="InterPro" id="IPR001631">
    <property type="entry name" value="TopoI"/>
</dbReference>
<keyword evidence="5" id="KW-0238">DNA-binding</keyword>
<dbReference type="InterPro" id="IPR049331">
    <property type="entry name" value="Top1B_N_bact"/>
</dbReference>
<comment type="caution">
    <text evidence="9">The sequence shown here is derived from an EMBL/GenBank/DDBJ whole genome shotgun (WGS) entry which is preliminary data.</text>
</comment>
<dbReference type="SUPFAM" id="SSF55869">
    <property type="entry name" value="DNA topoisomerase I domain"/>
    <property type="match status" value="1"/>
</dbReference>
<evidence type="ECO:0000259" key="7">
    <source>
        <dbReference type="Pfam" id="PF01028"/>
    </source>
</evidence>
<protein>
    <recommendedName>
        <fullName evidence="3">DNA topoisomerase</fullName>
        <ecNumber evidence="3">5.6.2.1</ecNumber>
    </recommendedName>
</protein>
<evidence type="ECO:0000256" key="2">
    <source>
        <dbReference type="ARBA" id="ARBA00006645"/>
    </source>
</evidence>
<evidence type="ECO:0000313" key="10">
    <source>
        <dbReference type="Proteomes" id="UP001363035"/>
    </source>
</evidence>
<dbReference type="InterPro" id="IPR014711">
    <property type="entry name" value="TopoI_cat_a-hlx-sub_euk"/>
</dbReference>
<keyword evidence="10" id="KW-1185">Reference proteome</keyword>
<dbReference type="InterPro" id="IPR013500">
    <property type="entry name" value="TopoI_cat_euk"/>
</dbReference>
<dbReference type="Pfam" id="PF01028">
    <property type="entry name" value="Topoisom_I"/>
    <property type="match status" value="1"/>
</dbReference>
<accession>A0ABU8I469</accession>
<comment type="catalytic activity">
    <reaction evidence="1">
        <text>ATP-independent breakage of single-stranded DNA, followed by passage and rejoining.</text>
        <dbReference type="EC" id="5.6.2.1"/>
    </reaction>
</comment>
<dbReference type="PANTHER" id="PTHR10290">
    <property type="entry name" value="DNA TOPOISOMERASE I"/>
    <property type="match status" value="1"/>
</dbReference>
<dbReference type="EC" id="5.6.2.1" evidence="3"/>
<dbReference type="Gene3D" id="3.90.15.10">
    <property type="entry name" value="Topoisomerase I, Chain A, domain 3"/>
    <property type="match status" value="1"/>
</dbReference>
<feature type="domain" description="DNA topoisomerase I catalytic core eukaryotic-type" evidence="7">
    <location>
        <begin position="103"/>
        <end position="302"/>
    </location>
</feature>
<evidence type="ECO:0000313" key="9">
    <source>
        <dbReference type="EMBL" id="MEI5984246.1"/>
    </source>
</evidence>
<keyword evidence="6" id="KW-0413">Isomerase</keyword>
<dbReference type="InterPro" id="IPR011010">
    <property type="entry name" value="DNA_brk_join_enz"/>
</dbReference>
<reference evidence="9 10" key="1">
    <citation type="submission" date="2024-01" db="EMBL/GenBank/DDBJ databases">
        <title>Sphingobacterium tenebrionis sp. nov., a novel endophyte isolated from tenebrio molitor intestines.</title>
        <authorList>
            <person name="Zhang C."/>
        </authorList>
    </citation>
    <scope>NUCLEOTIDE SEQUENCE [LARGE SCALE GENOMIC DNA]</scope>
    <source>
        <strain evidence="9 10">PU5-4</strain>
    </source>
</reference>
<dbReference type="Pfam" id="PF21338">
    <property type="entry name" value="Top1B_N_bact"/>
    <property type="match status" value="1"/>
</dbReference>
<evidence type="ECO:0000256" key="4">
    <source>
        <dbReference type="ARBA" id="ARBA00023029"/>
    </source>
</evidence>
<dbReference type="PROSITE" id="PS52038">
    <property type="entry name" value="TOPO_IB_2"/>
    <property type="match status" value="1"/>
</dbReference>